<evidence type="ECO:0000313" key="5">
    <source>
        <dbReference type="EMBL" id="KZT06286.1"/>
    </source>
</evidence>
<dbReference type="Proteomes" id="UP000076871">
    <property type="component" value="Unassembled WGS sequence"/>
</dbReference>
<dbReference type="Gene3D" id="4.10.60.10">
    <property type="entry name" value="Zinc finger, CCHC-type"/>
    <property type="match status" value="2"/>
</dbReference>
<keyword evidence="2" id="KW-0862">Zinc</keyword>
<dbReference type="PANTHER" id="PTHR46242">
    <property type="entry name" value="ZINC FINGER CCHC DOMAIN-CONTAINING PROTEIN 9 ZCCHC9"/>
    <property type="match status" value="1"/>
</dbReference>
<dbReference type="GeneID" id="63828286"/>
<dbReference type="GO" id="GO:0008270">
    <property type="term" value="F:zinc ion binding"/>
    <property type="evidence" value="ECO:0007669"/>
    <property type="project" value="UniProtKB-KW"/>
</dbReference>
<dbReference type="InParanoid" id="A0A165E5P1"/>
<dbReference type="GO" id="GO:0005730">
    <property type="term" value="C:nucleolus"/>
    <property type="evidence" value="ECO:0007669"/>
    <property type="project" value="TreeGrafter"/>
</dbReference>
<evidence type="ECO:0000259" key="4">
    <source>
        <dbReference type="PROSITE" id="PS50158"/>
    </source>
</evidence>
<dbReference type="OrthoDB" id="3863715at2759"/>
<accession>A0A165E5P1</accession>
<dbReference type="PROSITE" id="PS50158">
    <property type="entry name" value="ZF_CCHC"/>
    <property type="match status" value="2"/>
</dbReference>
<feature type="region of interest" description="Disordered" evidence="3">
    <location>
        <begin position="103"/>
        <end position="135"/>
    </location>
</feature>
<dbReference type="EMBL" id="KV427625">
    <property type="protein sequence ID" value="KZT06286.1"/>
    <property type="molecule type" value="Genomic_DNA"/>
</dbReference>
<keyword evidence="6" id="KW-1185">Reference proteome</keyword>
<feature type="domain" description="CCHC-type" evidence="4">
    <location>
        <begin position="220"/>
        <end position="235"/>
    </location>
</feature>
<keyword evidence="2" id="KW-0863">Zinc-finger</keyword>
<dbReference type="SUPFAM" id="SSF57756">
    <property type="entry name" value="Retrovirus zinc finger-like domains"/>
    <property type="match status" value="2"/>
</dbReference>
<name>A0A165E5P1_9APHY</name>
<dbReference type="GO" id="GO:0003676">
    <property type="term" value="F:nucleic acid binding"/>
    <property type="evidence" value="ECO:0007669"/>
    <property type="project" value="InterPro"/>
</dbReference>
<feature type="compositionally biased region" description="Basic and acidic residues" evidence="3">
    <location>
        <begin position="57"/>
        <end position="66"/>
    </location>
</feature>
<dbReference type="RefSeq" id="XP_040764026.1">
    <property type="nucleotide sequence ID" value="XM_040911258.1"/>
</dbReference>
<dbReference type="SMART" id="SM00343">
    <property type="entry name" value="ZnF_C2HC"/>
    <property type="match status" value="4"/>
</dbReference>
<dbReference type="PANTHER" id="PTHR46242:SF1">
    <property type="entry name" value="ZINC FINGER CCHC DOMAIN-CONTAINING PROTEIN 9"/>
    <property type="match status" value="1"/>
</dbReference>
<feature type="compositionally biased region" description="Basic and acidic residues" evidence="3">
    <location>
        <begin position="121"/>
        <end position="132"/>
    </location>
</feature>
<protein>
    <recommendedName>
        <fullName evidence="4">CCHC-type domain-containing protein</fullName>
    </recommendedName>
</protein>
<keyword evidence="2" id="KW-0479">Metal-binding</keyword>
<dbReference type="InterPro" id="IPR036875">
    <property type="entry name" value="Znf_CCHC_sf"/>
</dbReference>
<evidence type="ECO:0000313" key="6">
    <source>
        <dbReference type="Proteomes" id="UP000076871"/>
    </source>
</evidence>
<evidence type="ECO:0000256" key="2">
    <source>
        <dbReference type="PROSITE-ProRule" id="PRU00047"/>
    </source>
</evidence>
<proteinExistence type="predicted"/>
<evidence type="ECO:0000256" key="1">
    <source>
        <dbReference type="ARBA" id="ARBA00022664"/>
    </source>
</evidence>
<gene>
    <name evidence="5" type="ORF">LAESUDRAFT_743455</name>
</gene>
<dbReference type="AlphaFoldDB" id="A0A165E5P1"/>
<evidence type="ECO:0000256" key="3">
    <source>
        <dbReference type="SAM" id="MobiDB-lite"/>
    </source>
</evidence>
<dbReference type="InterPro" id="IPR001878">
    <property type="entry name" value="Znf_CCHC"/>
</dbReference>
<feature type="domain" description="CCHC-type" evidence="4">
    <location>
        <begin position="147"/>
        <end position="162"/>
    </location>
</feature>
<organism evidence="5 6">
    <name type="scientific">Laetiporus sulphureus 93-53</name>
    <dbReference type="NCBI Taxonomy" id="1314785"/>
    <lineage>
        <taxon>Eukaryota</taxon>
        <taxon>Fungi</taxon>
        <taxon>Dikarya</taxon>
        <taxon>Basidiomycota</taxon>
        <taxon>Agaricomycotina</taxon>
        <taxon>Agaricomycetes</taxon>
        <taxon>Polyporales</taxon>
        <taxon>Laetiporus</taxon>
    </lineage>
</organism>
<feature type="region of interest" description="Disordered" evidence="3">
    <location>
        <begin position="24"/>
        <end position="82"/>
    </location>
</feature>
<feature type="compositionally biased region" description="Basic and acidic residues" evidence="3">
    <location>
        <begin position="24"/>
        <end position="37"/>
    </location>
</feature>
<dbReference type="Pfam" id="PF00098">
    <property type="entry name" value="zf-CCHC"/>
    <property type="match status" value="1"/>
</dbReference>
<sequence length="340" mass="36672">MTRYTNLGRKRTYVQAGLNYRDDIGALEDGHGDKERTNAPGAEEATIDDSNGALKGKQREGDDPAMRKAKRQKLAESANASAQDAATEEISAAGTTSVIEVGSAKAATKDTKKRQNKKRSKDAEARKEASERRRLKRRADLTADIVCFACREKGHAARDCTKAISLAGKLDEEDTGHGRSGIKTGRNAVGICYRCGSRRHNLSRCKHAPDPSNPLPFASCFVCSGKGHLASTCPQNQSKGVYPNGGCCKLCGETTHLAKDCALRKNEVAAATVFLGTGNGAGADEDDFHTFKRKNSEIDKSEKVEERLKKQAKIKVGAHSGVVKSFGKVPVAETKKVVYF</sequence>
<dbReference type="STRING" id="1314785.A0A165E5P1"/>
<reference evidence="5 6" key="1">
    <citation type="journal article" date="2016" name="Mol. Biol. Evol.">
        <title>Comparative Genomics of Early-Diverging Mushroom-Forming Fungi Provides Insights into the Origins of Lignocellulose Decay Capabilities.</title>
        <authorList>
            <person name="Nagy L.G."/>
            <person name="Riley R."/>
            <person name="Tritt A."/>
            <person name="Adam C."/>
            <person name="Daum C."/>
            <person name="Floudas D."/>
            <person name="Sun H."/>
            <person name="Yadav J.S."/>
            <person name="Pangilinan J."/>
            <person name="Larsson K.H."/>
            <person name="Matsuura K."/>
            <person name="Barry K."/>
            <person name="Labutti K."/>
            <person name="Kuo R."/>
            <person name="Ohm R.A."/>
            <person name="Bhattacharya S.S."/>
            <person name="Shirouzu T."/>
            <person name="Yoshinaga Y."/>
            <person name="Martin F.M."/>
            <person name="Grigoriev I.V."/>
            <person name="Hibbett D.S."/>
        </authorList>
    </citation>
    <scope>NUCLEOTIDE SEQUENCE [LARGE SCALE GENOMIC DNA]</scope>
    <source>
        <strain evidence="5 6">93-53</strain>
    </source>
</reference>
<dbReference type="FunCoup" id="A0A165E5P1">
    <property type="interactions" value="73"/>
</dbReference>
<keyword evidence="1" id="KW-0507">mRNA processing</keyword>
<dbReference type="InterPro" id="IPR042246">
    <property type="entry name" value="ZCCHC9"/>
</dbReference>
<feature type="compositionally biased region" description="Basic residues" evidence="3">
    <location>
        <begin position="111"/>
        <end position="120"/>
    </location>
</feature>
<dbReference type="GO" id="GO:0006397">
    <property type="term" value="P:mRNA processing"/>
    <property type="evidence" value="ECO:0007669"/>
    <property type="project" value="UniProtKB-KW"/>
</dbReference>